<protein>
    <submittedName>
        <fullName evidence="1">Uncharacterized protein</fullName>
    </submittedName>
</protein>
<gene>
    <name evidence="1" type="ORF">Forpi1262_v000238</name>
</gene>
<reference evidence="1" key="1">
    <citation type="submission" date="2021-04" db="EMBL/GenBank/DDBJ databases">
        <title>First draft genome resource for Brassicaceae pathogens Fusarium oxysporum f. sp. raphani and Fusarium oxysporum f. sp. rapae.</title>
        <authorList>
            <person name="Asai S."/>
        </authorList>
    </citation>
    <scope>NUCLEOTIDE SEQUENCE</scope>
    <source>
        <strain evidence="1">Tf1262</strain>
    </source>
</reference>
<proteinExistence type="predicted"/>
<name>A0A8J5URQ7_FUSOX</name>
<dbReference type="Proteomes" id="UP000693942">
    <property type="component" value="Unassembled WGS sequence"/>
</dbReference>
<sequence>MSTTLKSHNVPLSLPDGLSEEQLTSFKPFTNWVNTLTNSLRLQSDESHPFHKDPYSLRSVTIQSYDLFGVKRIGFIKLTATVSNDSGETLPAAALLRGPSVAMLFMLIPPTFPPRPQSATSSSQSNPAFPPAVLASLNYQRVWSTTRVASPEQQRKK</sequence>
<dbReference type="EMBL" id="JAELUR010000001">
    <property type="protein sequence ID" value="KAG7438487.1"/>
    <property type="molecule type" value="Genomic_DNA"/>
</dbReference>
<evidence type="ECO:0000313" key="2">
    <source>
        <dbReference type="Proteomes" id="UP000693942"/>
    </source>
</evidence>
<evidence type="ECO:0000313" key="1">
    <source>
        <dbReference type="EMBL" id="KAG7438487.1"/>
    </source>
</evidence>
<comment type="caution">
    <text evidence="1">The sequence shown here is derived from an EMBL/GenBank/DDBJ whole genome shotgun (WGS) entry which is preliminary data.</text>
</comment>
<organism evidence="1 2">
    <name type="scientific">Fusarium oxysporum f. sp. raphani</name>
    <dbReference type="NCBI Taxonomy" id="96318"/>
    <lineage>
        <taxon>Eukaryota</taxon>
        <taxon>Fungi</taxon>
        <taxon>Dikarya</taxon>
        <taxon>Ascomycota</taxon>
        <taxon>Pezizomycotina</taxon>
        <taxon>Sordariomycetes</taxon>
        <taxon>Hypocreomycetidae</taxon>
        <taxon>Hypocreales</taxon>
        <taxon>Nectriaceae</taxon>
        <taxon>Fusarium</taxon>
        <taxon>Fusarium oxysporum species complex</taxon>
    </lineage>
</organism>
<dbReference type="AlphaFoldDB" id="A0A8J5URQ7"/>
<accession>A0A8J5URQ7</accession>